<reference evidence="2" key="1">
    <citation type="submission" date="2022-07" db="EMBL/GenBank/DDBJ databases">
        <title>Marinobacter iranensis a new bacterium isolate from a hipersaline lake in Iran.</title>
        <authorList>
            <person name="Mohammad A.M.A."/>
            <person name="Cristina S.-P."/>
            <person name="Antonio V."/>
        </authorList>
    </citation>
    <scope>NUCLEOTIDE SEQUENCE</scope>
    <source>
        <strain evidence="2">71-i</strain>
    </source>
</reference>
<evidence type="ECO:0000313" key="3">
    <source>
        <dbReference type="Proteomes" id="UP001143391"/>
    </source>
</evidence>
<protein>
    <submittedName>
        <fullName evidence="2">SgcJ/EcaC family oxidoreductase</fullName>
    </submittedName>
</protein>
<dbReference type="Proteomes" id="UP001143391">
    <property type="component" value="Unassembled WGS sequence"/>
</dbReference>
<dbReference type="RefSeq" id="WP_275709841.1">
    <property type="nucleotide sequence ID" value="NZ_JANCMW010000016.1"/>
</dbReference>
<evidence type="ECO:0000259" key="1">
    <source>
        <dbReference type="Pfam" id="PF14534"/>
    </source>
</evidence>
<accession>A0ABT5YFX0</accession>
<organism evidence="2 3">
    <name type="scientific">Marinobacter iranensis</name>
    <dbReference type="NCBI Taxonomy" id="2962607"/>
    <lineage>
        <taxon>Bacteria</taxon>
        <taxon>Pseudomonadati</taxon>
        <taxon>Pseudomonadota</taxon>
        <taxon>Gammaproteobacteria</taxon>
        <taxon>Pseudomonadales</taxon>
        <taxon>Marinobacteraceae</taxon>
        <taxon>Marinobacter</taxon>
    </lineage>
</organism>
<comment type="caution">
    <text evidence="2">The sequence shown here is derived from an EMBL/GenBank/DDBJ whole genome shotgun (WGS) entry which is preliminary data.</text>
</comment>
<sequence>MRSDEDEIRELVAKWMKATKEGDFETVLDLMADDATFIVPGQPPFGKEAFASAANSQDAASMEIDGESEVLEITVTGEWAFMLSHLTVKVKVEGSPEVVRAGNTLTVLTKRDGRWLLYRDANLLVPEQQSSNAT</sequence>
<dbReference type="Gene3D" id="3.10.450.50">
    <property type="match status" value="1"/>
</dbReference>
<feature type="domain" description="DUF4440" evidence="1">
    <location>
        <begin position="8"/>
        <end position="117"/>
    </location>
</feature>
<gene>
    <name evidence="2" type="ORF">NLU14_19845</name>
</gene>
<dbReference type="InterPro" id="IPR032710">
    <property type="entry name" value="NTF2-like_dom_sf"/>
</dbReference>
<dbReference type="SUPFAM" id="SSF54427">
    <property type="entry name" value="NTF2-like"/>
    <property type="match status" value="1"/>
</dbReference>
<evidence type="ECO:0000313" key="2">
    <source>
        <dbReference type="EMBL" id="MDF0752487.1"/>
    </source>
</evidence>
<proteinExistence type="predicted"/>
<dbReference type="NCBIfam" id="TIGR02246">
    <property type="entry name" value="SgcJ/EcaC family oxidoreductase"/>
    <property type="match status" value="1"/>
</dbReference>
<name>A0ABT5YFX0_9GAMM</name>
<dbReference type="InterPro" id="IPR011944">
    <property type="entry name" value="Steroid_delta5-4_isomerase"/>
</dbReference>
<dbReference type="Pfam" id="PF14534">
    <property type="entry name" value="DUF4440"/>
    <property type="match status" value="1"/>
</dbReference>
<keyword evidence="3" id="KW-1185">Reference proteome</keyword>
<dbReference type="EMBL" id="JANCMW010000016">
    <property type="protein sequence ID" value="MDF0752487.1"/>
    <property type="molecule type" value="Genomic_DNA"/>
</dbReference>
<dbReference type="InterPro" id="IPR027843">
    <property type="entry name" value="DUF4440"/>
</dbReference>